<sequence length="110" mass="12342">MNQAQPAIKTMSKKTTAANKLDPIAVLREELTAAAVCHGVERVEDLTEALVSRYVDRLGGSTVYVRNPRVMERERIATEVRAKFNGRNTRALAREYGVSVRWVQRLLGES</sequence>
<evidence type="ECO:0000313" key="3">
    <source>
        <dbReference type="Proteomes" id="UP000242792"/>
    </source>
</evidence>
<dbReference type="KEGG" id="cke:B5M06_13460"/>
<evidence type="ECO:0000259" key="1">
    <source>
        <dbReference type="Pfam" id="PF08765"/>
    </source>
</evidence>
<dbReference type="InterPro" id="IPR014875">
    <property type="entry name" value="Mor_transcription_activator"/>
</dbReference>
<dbReference type="Pfam" id="PF08765">
    <property type="entry name" value="Mor"/>
    <property type="match status" value="1"/>
</dbReference>
<dbReference type="Gene3D" id="1.10.10.60">
    <property type="entry name" value="Homeodomain-like"/>
    <property type="match status" value="1"/>
</dbReference>
<dbReference type="AlphaFoldDB" id="A0A1V0BJ58"/>
<protein>
    <recommendedName>
        <fullName evidence="1">Mor transcription activator domain-containing protein</fullName>
    </recommendedName>
</protein>
<evidence type="ECO:0000313" key="2">
    <source>
        <dbReference type="EMBL" id="AQZ99978.1"/>
    </source>
</evidence>
<reference evidence="2 3" key="1">
    <citation type="submission" date="2017-03" db="EMBL/GenBank/DDBJ databases">
        <title>Rapid Whole Genome Sequencing of Comamonas kerstersii Causing Continuous ambulatory Peritoneal Dialysis-Associated Peritonitis.</title>
        <authorList>
            <person name="Zheng B."/>
        </authorList>
    </citation>
    <scope>NUCLEOTIDE SEQUENCE [LARGE SCALE GENOMIC DNA]</scope>
    <source>
        <strain evidence="2 3">8943</strain>
    </source>
</reference>
<name>A0A1V0BJ58_9BURK</name>
<organism evidence="2 3">
    <name type="scientific">Comamonas kerstersii</name>
    <dbReference type="NCBI Taxonomy" id="225992"/>
    <lineage>
        <taxon>Bacteria</taxon>
        <taxon>Pseudomonadati</taxon>
        <taxon>Pseudomonadota</taxon>
        <taxon>Betaproteobacteria</taxon>
        <taxon>Burkholderiales</taxon>
        <taxon>Comamonadaceae</taxon>
        <taxon>Comamonas</taxon>
    </lineage>
</organism>
<gene>
    <name evidence="2" type="ORF">B5M06_13460</name>
</gene>
<dbReference type="EMBL" id="CP020121">
    <property type="protein sequence ID" value="AQZ99978.1"/>
    <property type="molecule type" value="Genomic_DNA"/>
</dbReference>
<dbReference type="Proteomes" id="UP000242792">
    <property type="component" value="Chromosome"/>
</dbReference>
<feature type="domain" description="Mor transcription activator" evidence="1">
    <location>
        <begin position="37"/>
        <end position="106"/>
    </location>
</feature>
<proteinExistence type="predicted"/>
<dbReference type="SUPFAM" id="SSF46689">
    <property type="entry name" value="Homeodomain-like"/>
    <property type="match status" value="1"/>
</dbReference>
<accession>A0A1V0BJ58</accession>
<dbReference type="InterPro" id="IPR009057">
    <property type="entry name" value="Homeodomain-like_sf"/>
</dbReference>
<dbReference type="OrthoDB" id="8906055at2"/>